<dbReference type="GO" id="GO:0005524">
    <property type="term" value="F:ATP binding"/>
    <property type="evidence" value="ECO:0007669"/>
    <property type="project" value="InterPro"/>
</dbReference>
<dbReference type="SUPFAM" id="SSF56112">
    <property type="entry name" value="Protein kinase-like (PK-like)"/>
    <property type="match status" value="1"/>
</dbReference>
<sequence>MWGVLGNAATVAQLVGVDAAGLIAKIRQAARTAQQNNNDCELLARRVDMLGELLPRLMRQDPEAVRALAGLDGTLSEAHELVMSCQGRGRTYRSLFTASRMADRFRNVEKKIDSYLSLIPAISYICITSRLDANQLHHQQSSLFQQQQELGLAEDREFKLADIAVATNNFAVVLSDDADTGTKVYKGKLHNGSEVAVKSLNRRARPGADDAFFQEQQILWPLRHDHIVCLLGTCAENDERMLVTQYMPNGSLYDHLHGRSRHQSPPSPVTTSWKSRVQVLLGAARAVEHLHCHAVPLIIHGNVASSNVLLDAAWAPRLSGFGSSVWRAAGVASQAVEVAAGAGAGATRSCSADPEYCSTGRIKPASDVYGLGVVMLEVLTGHPPAVSVWDEAKQKVVPMSLPSFVLPSIQAGRLGDVLDRRPAPGGWHQLQPLQLVADMAVRCLCLHGDNRPAISEVVVNLEQALRRLI</sequence>
<dbReference type="PANTHER" id="PTHR46146">
    <property type="entry name" value="SERINE/THREONINE-PROTEIN KINASE-LIKE PROTEIN CCR4"/>
    <property type="match status" value="1"/>
</dbReference>
<gene>
    <name evidence="2" type="ORF">BDA96_08G003100</name>
</gene>
<dbReference type="Proteomes" id="UP000807115">
    <property type="component" value="Chromosome 8"/>
</dbReference>
<dbReference type="Gene3D" id="3.30.200.20">
    <property type="entry name" value="Phosphorylase Kinase, domain 1"/>
    <property type="match status" value="1"/>
</dbReference>
<dbReference type="Gene3D" id="1.20.930.20">
    <property type="entry name" value="Adaptor protein Cbl, N-terminal domain"/>
    <property type="match status" value="1"/>
</dbReference>
<name>A0A921U612_SORBI</name>
<reference evidence="2" key="1">
    <citation type="journal article" date="2019" name="BMC Genomics">
        <title>A new reference genome for Sorghum bicolor reveals high levels of sequence similarity between sweet and grain genotypes: implications for the genetics of sugar metabolism.</title>
        <authorList>
            <person name="Cooper E.A."/>
            <person name="Brenton Z.W."/>
            <person name="Flinn B.S."/>
            <person name="Jenkins J."/>
            <person name="Shu S."/>
            <person name="Flowers D."/>
            <person name="Luo F."/>
            <person name="Wang Y."/>
            <person name="Xia P."/>
            <person name="Barry K."/>
            <person name="Daum C."/>
            <person name="Lipzen A."/>
            <person name="Yoshinaga Y."/>
            <person name="Schmutz J."/>
            <person name="Saski C."/>
            <person name="Vermerris W."/>
            <person name="Kresovich S."/>
        </authorList>
    </citation>
    <scope>NUCLEOTIDE SEQUENCE</scope>
</reference>
<protein>
    <recommendedName>
        <fullName evidence="1">Protein kinase domain-containing protein</fullName>
    </recommendedName>
</protein>
<feature type="domain" description="Protein kinase" evidence="1">
    <location>
        <begin position="170"/>
        <end position="465"/>
    </location>
</feature>
<dbReference type="PROSITE" id="PS50011">
    <property type="entry name" value="PROTEIN_KINASE_DOM"/>
    <property type="match status" value="1"/>
</dbReference>
<comment type="caution">
    <text evidence="2">The sequence shown here is derived from an EMBL/GenBank/DDBJ whole genome shotgun (WGS) entry which is preliminary data.</text>
</comment>
<proteinExistence type="predicted"/>
<dbReference type="GO" id="GO:0007166">
    <property type="term" value="P:cell surface receptor signaling pathway"/>
    <property type="evidence" value="ECO:0007669"/>
    <property type="project" value="InterPro"/>
</dbReference>
<dbReference type="InterPro" id="IPR001245">
    <property type="entry name" value="Ser-Thr/Tyr_kinase_cat_dom"/>
</dbReference>
<dbReference type="EMBL" id="CM027687">
    <property type="protein sequence ID" value="KAG0519628.1"/>
    <property type="molecule type" value="Genomic_DNA"/>
</dbReference>
<dbReference type="InterPro" id="IPR045766">
    <property type="entry name" value="MCAfunc"/>
</dbReference>
<dbReference type="Pfam" id="PF19584">
    <property type="entry name" value="MCAfunc"/>
    <property type="match status" value="1"/>
</dbReference>
<dbReference type="AlphaFoldDB" id="A0A921U612"/>
<accession>A0A921U612</accession>
<evidence type="ECO:0000313" key="2">
    <source>
        <dbReference type="EMBL" id="KAG0519628.1"/>
    </source>
</evidence>
<dbReference type="GO" id="GO:0004672">
    <property type="term" value="F:protein kinase activity"/>
    <property type="evidence" value="ECO:0007669"/>
    <property type="project" value="InterPro"/>
</dbReference>
<evidence type="ECO:0000259" key="1">
    <source>
        <dbReference type="PROSITE" id="PS50011"/>
    </source>
</evidence>
<organism evidence="2 3">
    <name type="scientific">Sorghum bicolor</name>
    <name type="common">Sorghum</name>
    <name type="synonym">Sorghum vulgare</name>
    <dbReference type="NCBI Taxonomy" id="4558"/>
    <lineage>
        <taxon>Eukaryota</taxon>
        <taxon>Viridiplantae</taxon>
        <taxon>Streptophyta</taxon>
        <taxon>Embryophyta</taxon>
        <taxon>Tracheophyta</taxon>
        <taxon>Spermatophyta</taxon>
        <taxon>Magnoliopsida</taxon>
        <taxon>Liliopsida</taxon>
        <taxon>Poales</taxon>
        <taxon>Poaceae</taxon>
        <taxon>PACMAD clade</taxon>
        <taxon>Panicoideae</taxon>
        <taxon>Andropogonodae</taxon>
        <taxon>Andropogoneae</taxon>
        <taxon>Sorghinae</taxon>
        <taxon>Sorghum</taxon>
    </lineage>
</organism>
<dbReference type="InterPro" id="IPR011009">
    <property type="entry name" value="Kinase-like_dom_sf"/>
</dbReference>
<evidence type="ECO:0000313" key="3">
    <source>
        <dbReference type="Proteomes" id="UP000807115"/>
    </source>
</evidence>
<dbReference type="InterPro" id="IPR036537">
    <property type="entry name" value="Adaptor_Cbl_N_dom_sf"/>
</dbReference>
<dbReference type="CDD" id="cd21037">
    <property type="entry name" value="MLKL_NTD"/>
    <property type="match status" value="1"/>
</dbReference>
<dbReference type="Gene3D" id="1.10.510.10">
    <property type="entry name" value="Transferase(Phosphotransferase) domain 1"/>
    <property type="match status" value="1"/>
</dbReference>
<dbReference type="Pfam" id="PF07714">
    <property type="entry name" value="PK_Tyr_Ser-Thr"/>
    <property type="match status" value="1"/>
</dbReference>
<dbReference type="InterPro" id="IPR000719">
    <property type="entry name" value="Prot_kinase_dom"/>
</dbReference>
<reference evidence="2" key="2">
    <citation type="submission" date="2020-10" db="EMBL/GenBank/DDBJ databases">
        <authorList>
            <person name="Cooper E.A."/>
            <person name="Brenton Z.W."/>
            <person name="Flinn B.S."/>
            <person name="Jenkins J."/>
            <person name="Shu S."/>
            <person name="Flowers D."/>
            <person name="Luo F."/>
            <person name="Wang Y."/>
            <person name="Xia P."/>
            <person name="Barry K."/>
            <person name="Daum C."/>
            <person name="Lipzen A."/>
            <person name="Yoshinaga Y."/>
            <person name="Schmutz J."/>
            <person name="Saski C."/>
            <person name="Vermerris W."/>
            <person name="Kresovich S."/>
        </authorList>
    </citation>
    <scope>NUCLEOTIDE SEQUENCE</scope>
</reference>
<dbReference type="PANTHER" id="PTHR46146:SF9">
    <property type="entry name" value="OS06G0151700 PROTEIN"/>
    <property type="match status" value="1"/>
</dbReference>
<dbReference type="InterPro" id="IPR059179">
    <property type="entry name" value="MLKL-like_MCAfunc"/>
</dbReference>